<proteinExistence type="inferred from homology"/>
<comment type="similarity">
    <text evidence="1">Belongs to the bacterial solute-binding protein 9 family.</text>
</comment>
<evidence type="ECO:0000313" key="5">
    <source>
        <dbReference type="EMBL" id="SDC48296.1"/>
    </source>
</evidence>
<dbReference type="AlphaFoldDB" id="A0A1G6M017"/>
<reference evidence="6" key="1">
    <citation type="submission" date="2016-10" db="EMBL/GenBank/DDBJ databases">
        <authorList>
            <person name="Varghese N."/>
            <person name="Submissions S."/>
        </authorList>
    </citation>
    <scope>NUCLEOTIDE SEQUENCE [LARGE SCALE GENOMIC DNA]</scope>
    <source>
        <strain evidence="6">DSM 11005</strain>
    </source>
</reference>
<dbReference type="EMBL" id="FMYW01000008">
    <property type="protein sequence ID" value="SDC48296.1"/>
    <property type="molecule type" value="Genomic_DNA"/>
</dbReference>
<accession>A0A1G6M017</accession>
<keyword evidence="2" id="KW-0813">Transport</keyword>
<sequence>MKRTITIFILLVILLLSFSGCGNSDKSGGAKEDTSKPKLKIVATIFPEYSWTKELLGSHEKDVELTLLAKKGVDMHSYQPSAEDILRIANCDLFLYVGGESDKWVDKALKEDGNPKRRVLNLMKLMGDRAKVEEEVEGMEKHDNHEHDKDAKAHPKKDKQDEKHEHHDKDKHDEKHEHEKEHDKDKHDGKVHHEQPEYDEHVWLSLKNADIVCKAITEELAALDSKNAETYRSNYTAYSKKLAALDAKYKEAVMKAPVKTVLFGDRFPFRYLTDDYGLQYYAAFNGCSAETEASFATVAFLAKKMDELKLPAVLTIEGRQHKLAQTIVDNTKAKNQKVLTLNSMQSVTEEQIKKGITYLAVMEQNLNVFQEALQAK</sequence>
<name>A0A1G6M017_9FIRM</name>
<dbReference type="Proteomes" id="UP000198943">
    <property type="component" value="Unassembled WGS sequence"/>
</dbReference>
<evidence type="ECO:0000313" key="6">
    <source>
        <dbReference type="Proteomes" id="UP000198943"/>
    </source>
</evidence>
<evidence type="ECO:0000256" key="2">
    <source>
        <dbReference type="ARBA" id="ARBA00022448"/>
    </source>
</evidence>
<dbReference type="Gene3D" id="3.40.50.1980">
    <property type="entry name" value="Nitrogenase molybdenum iron protein domain"/>
    <property type="match status" value="3"/>
</dbReference>
<organism evidence="5 6">
    <name type="scientific">Succiniclasticum ruminis</name>
    <dbReference type="NCBI Taxonomy" id="40841"/>
    <lineage>
        <taxon>Bacteria</taxon>
        <taxon>Bacillati</taxon>
        <taxon>Bacillota</taxon>
        <taxon>Negativicutes</taxon>
        <taxon>Acidaminococcales</taxon>
        <taxon>Acidaminococcaceae</taxon>
        <taxon>Succiniclasticum</taxon>
    </lineage>
</organism>
<dbReference type="PROSITE" id="PS51257">
    <property type="entry name" value="PROKAR_LIPOPROTEIN"/>
    <property type="match status" value="1"/>
</dbReference>
<dbReference type="Pfam" id="PF01297">
    <property type="entry name" value="ZnuA"/>
    <property type="match status" value="1"/>
</dbReference>
<protein>
    <submittedName>
        <fullName evidence="5">Zinc transport system substrate-binding protein</fullName>
    </submittedName>
</protein>
<dbReference type="GO" id="GO:0046872">
    <property type="term" value="F:metal ion binding"/>
    <property type="evidence" value="ECO:0007669"/>
    <property type="project" value="InterPro"/>
</dbReference>
<dbReference type="PANTHER" id="PTHR42953:SF3">
    <property type="entry name" value="HIGH-AFFINITY ZINC UPTAKE SYSTEM PROTEIN ZNUA"/>
    <property type="match status" value="1"/>
</dbReference>
<dbReference type="GO" id="GO:0030001">
    <property type="term" value="P:metal ion transport"/>
    <property type="evidence" value="ECO:0007669"/>
    <property type="project" value="InterPro"/>
</dbReference>
<keyword evidence="6" id="KW-1185">Reference proteome</keyword>
<dbReference type="InterPro" id="IPR006127">
    <property type="entry name" value="ZnuA-like"/>
</dbReference>
<evidence type="ECO:0000256" key="3">
    <source>
        <dbReference type="ARBA" id="ARBA00022729"/>
    </source>
</evidence>
<keyword evidence="3" id="KW-0732">Signal</keyword>
<dbReference type="InterPro" id="IPR050492">
    <property type="entry name" value="Bact_metal-bind_prot9"/>
</dbReference>
<gene>
    <name evidence="5" type="ORF">SAMN04487864_10889</name>
</gene>
<evidence type="ECO:0000256" key="1">
    <source>
        <dbReference type="ARBA" id="ARBA00011028"/>
    </source>
</evidence>
<dbReference type="RefSeq" id="WP_093730414.1">
    <property type="nucleotide sequence ID" value="NZ_FMYW01000008.1"/>
</dbReference>
<dbReference type="SUPFAM" id="SSF53807">
    <property type="entry name" value="Helical backbone' metal receptor"/>
    <property type="match status" value="1"/>
</dbReference>
<feature type="region of interest" description="Disordered" evidence="4">
    <location>
        <begin position="134"/>
        <end position="195"/>
    </location>
</feature>
<dbReference type="OrthoDB" id="9810636at2"/>
<dbReference type="PANTHER" id="PTHR42953">
    <property type="entry name" value="HIGH-AFFINITY ZINC UPTAKE SYSTEM PROTEIN ZNUA-RELATED"/>
    <property type="match status" value="1"/>
</dbReference>
<evidence type="ECO:0000256" key="4">
    <source>
        <dbReference type="SAM" id="MobiDB-lite"/>
    </source>
</evidence>